<dbReference type="Gene3D" id="1.10.40.30">
    <property type="entry name" value="Fumarase/aspartase (C-terminal domain)"/>
    <property type="match status" value="1"/>
</dbReference>
<dbReference type="NCBIfam" id="TIGR00838">
    <property type="entry name" value="argH"/>
    <property type="match status" value="1"/>
</dbReference>
<dbReference type="RefSeq" id="WP_237855648.1">
    <property type="nucleotide sequence ID" value="NZ_JAKLWS010000029.1"/>
</dbReference>
<dbReference type="GO" id="GO:0004056">
    <property type="term" value="F:argininosuccinate lyase activity"/>
    <property type="evidence" value="ECO:0007669"/>
    <property type="project" value="UniProtKB-EC"/>
</dbReference>
<dbReference type="PANTHER" id="PTHR43814">
    <property type="entry name" value="ARGININOSUCCINATE LYASE"/>
    <property type="match status" value="1"/>
</dbReference>
<dbReference type="InterPro" id="IPR022761">
    <property type="entry name" value="Fumarate_lyase_N"/>
</dbReference>
<dbReference type="Gene3D" id="1.20.200.10">
    <property type="entry name" value="Fumarase/aspartase (Central domain)"/>
    <property type="match status" value="1"/>
</dbReference>
<accession>A0ABS9KHE5</accession>
<dbReference type="PROSITE" id="PS00163">
    <property type="entry name" value="FUMARATE_LYASES"/>
    <property type="match status" value="1"/>
</dbReference>
<comment type="pathway">
    <text evidence="2">Amino-acid biosynthesis; L-arginine biosynthesis; L-arginine from L-ornithine and carbamoyl phosphate: step 3/3.</text>
</comment>
<evidence type="ECO:0000256" key="2">
    <source>
        <dbReference type="ARBA" id="ARBA00004941"/>
    </source>
</evidence>
<reference evidence="7" key="1">
    <citation type="submission" date="2022-01" db="EMBL/GenBank/DDBJ databases">
        <authorList>
            <person name="Wang Y."/>
        </authorList>
    </citation>
    <scope>NUCLEOTIDE SEQUENCE</scope>
    <source>
        <strain evidence="7">WB101</strain>
    </source>
</reference>
<dbReference type="InterPro" id="IPR000362">
    <property type="entry name" value="Fumarate_lyase_fam"/>
</dbReference>
<evidence type="ECO:0000313" key="8">
    <source>
        <dbReference type="Proteomes" id="UP001165366"/>
    </source>
</evidence>
<keyword evidence="7" id="KW-0456">Lyase</keyword>
<dbReference type="InterPro" id="IPR009049">
    <property type="entry name" value="Argininosuccinate_lyase"/>
</dbReference>
<protein>
    <recommendedName>
        <fullName evidence="3 5">Argininosuccinate lyase</fullName>
        <ecNumber evidence="3 5">4.3.2.1</ecNumber>
    </recommendedName>
</protein>
<dbReference type="PRINTS" id="PR00149">
    <property type="entry name" value="FUMRATELYASE"/>
</dbReference>
<dbReference type="InterPro" id="IPR020557">
    <property type="entry name" value="Fumarate_lyase_CS"/>
</dbReference>
<dbReference type="SUPFAM" id="SSF48557">
    <property type="entry name" value="L-aspartase-like"/>
    <property type="match status" value="1"/>
</dbReference>
<name>A0ABS9KHE5_9BACT</name>
<dbReference type="Gene3D" id="1.10.275.10">
    <property type="entry name" value="Fumarase/aspartase (N-terminal domain)"/>
    <property type="match status" value="1"/>
</dbReference>
<dbReference type="CDD" id="cd01359">
    <property type="entry name" value="Argininosuccinate_lyase"/>
    <property type="match status" value="1"/>
</dbReference>
<dbReference type="InterPro" id="IPR024083">
    <property type="entry name" value="Fumarase/histidase_N"/>
</dbReference>
<dbReference type="EC" id="4.3.2.1" evidence="3 5"/>
<reference evidence="7" key="2">
    <citation type="submission" date="2024-05" db="EMBL/GenBank/DDBJ databases">
        <title>Rhodohalobacter halophilus gen. nov., sp. nov., a moderately halophilic member of the family Balneolaceae.</title>
        <authorList>
            <person name="Xia J."/>
        </authorList>
    </citation>
    <scope>NUCLEOTIDE SEQUENCE</scope>
    <source>
        <strain evidence="7">WB101</strain>
    </source>
</reference>
<organism evidence="7 8">
    <name type="scientific">Rhodohalobacter sulfatireducens</name>
    <dbReference type="NCBI Taxonomy" id="2911366"/>
    <lineage>
        <taxon>Bacteria</taxon>
        <taxon>Pseudomonadati</taxon>
        <taxon>Balneolota</taxon>
        <taxon>Balneolia</taxon>
        <taxon>Balneolales</taxon>
        <taxon>Balneolaceae</taxon>
        <taxon>Rhodohalobacter</taxon>
    </lineage>
</organism>
<comment type="catalytic activity">
    <reaction evidence="1">
        <text>2-(N(omega)-L-arginino)succinate = fumarate + L-arginine</text>
        <dbReference type="Rhea" id="RHEA:24020"/>
        <dbReference type="ChEBI" id="CHEBI:29806"/>
        <dbReference type="ChEBI" id="CHEBI:32682"/>
        <dbReference type="ChEBI" id="CHEBI:57472"/>
        <dbReference type="EC" id="4.3.2.1"/>
    </reaction>
</comment>
<dbReference type="Pfam" id="PF00206">
    <property type="entry name" value="Lyase_1"/>
    <property type="match status" value="1"/>
</dbReference>
<dbReference type="InterPro" id="IPR008948">
    <property type="entry name" value="L-Aspartase-like"/>
</dbReference>
<evidence type="ECO:0000313" key="7">
    <source>
        <dbReference type="EMBL" id="MCG2590277.1"/>
    </source>
</evidence>
<keyword evidence="8" id="KW-1185">Reference proteome</keyword>
<comment type="caution">
    <text evidence="7">The sequence shown here is derived from an EMBL/GenBank/DDBJ whole genome shotgun (WGS) entry which is preliminary data.</text>
</comment>
<evidence type="ECO:0000259" key="6">
    <source>
        <dbReference type="Pfam" id="PF00206"/>
    </source>
</evidence>
<dbReference type="PRINTS" id="PR00145">
    <property type="entry name" value="ARGSUCLYASE"/>
</dbReference>
<evidence type="ECO:0000256" key="3">
    <source>
        <dbReference type="ARBA" id="ARBA00012338"/>
    </source>
</evidence>
<dbReference type="Proteomes" id="UP001165366">
    <property type="component" value="Unassembled WGS sequence"/>
</dbReference>
<keyword evidence="4" id="KW-0055">Arginine biosynthesis</keyword>
<dbReference type="PANTHER" id="PTHR43814:SF1">
    <property type="entry name" value="ARGININOSUCCINATE LYASE"/>
    <property type="match status" value="1"/>
</dbReference>
<evidence type="ECO:0000256" key="1">
    <source>
        <dbReference type="ARBA" id="ARBA00000985"/>
    </source>
</evidence>
<feature type="domain" description="Fumarate lyase N-terminal" evidence="6">
    <location>
        <begin position="30"/>
        <end position="307"/>
    </location>
</feature>
<keyword evidence="4" id="KW-0028">Amino-acid biosynthesis</keyword>
<gene>
    <name evidence="7" type="primary">argH</name>
    <name evidence="7" type="ORF">L6773_17000</name>
</gene>
<evidence type="ECO:0000256" key="5">
    <source>
        <dbReference type="NCBIfam" id="TIGR00838"/>
    </source>
</evidence>
<dbReference type="EMBL" id="JAKLWS010000029">
    <property type="protein sequence ID" value="MCG2590277.1"/>
    <property type="molecule type" value="Genomic_DNA"/>
</dbReference>
<proteinExistence type="predicted"/>
<evidence type="ECO:0000256" key="4">
    <source>
        <dbReference type="ARBA" id="ARBA00022571"/>
    </source>
</evidence>
<sequence>MPKLWQKSNTETETSTSKKAEAFTVGNDYILDQELVPYDIQGSTAHAKALNKIGILTDKELEKLTSALHEILEDWKNNEFEIRIEDEDMHTAIELSLVKKLGDLGKKIHTARSRNDQVLTAVRLYEKKQLKEIKSLTRKVAGSILDFAEAHQGIPMPGFTHTRKAMLSSVGLWAGAFAEILILQAESSGGIEALVDKSPLGSAAGFGTSFDIDREQEAEDLGFSEPLICSTTAQLSRGWTELQFVQYLSGVTSVLNRFASDVIQFSSSAYPYFDLDTSVCTGSSIMPQKKNPDVAELLRGGHSELVGFASSLQILTTNLGSGYHRDLQLSKEPVLKAVNKTKQLLEAAGLLITNMEPIKENLAEACSSEIFAAEAAYDLVKEKGMTFREAYRHIGDHPEEVENISAEEILKKYTHLGSPGNAGLEKLRERLERL</sequence>